<dbReference type="SUPFAM" id="SSF143422">
    <property type="entry name" value="Transposase IS200-like"/>
    <property type="match status" value="1"/>
</dbReference>
<protein>
    <recommendedName>
        <fullName evidence="1">Transposase IS200-like domain-containing protein</fullName>
    </recommendedName>
</protein>
<evidence type="ECO:0000313" key="3">
    <source>
        <dbReference type="Proteomes" id="UP000176445"/>
    </source>
</evidence>
<reference evidence="2 3" key="1">
    <citation type="journal article" date="2016" name="Nat. Commun.">
        <title>Thousands of microbial genomes shed light on interconnected biogeochemical processes in an aquifer system.</title>
        <authorList>
            <person name="Anantharaman K."/>
            <person name="Brown C.T."/>
            <person name="Hug L.A."/>
            <person name="Sharon I."/>
            <person name="Castelle C.J."/>
            <person name="Probst A.J."/>
            <person name="Thomas B.C."/>
            <person name="Singh A."/>
            <person name="Wilkins M.J."/>
            <person name="Karaoz U."/>
            <person name="Brodie E.L."/>
            <person name="Williams K.H."/>
            <person name="Hubbard S.S."/>
            <person name="Banfield J.F."/>
        </authorList>
    </citation>
    <scope>NUCLEOTIDE SEQUENCE [LARGE SCALE GENOMIC DNA]</scope>
</reference>
<dbReference type="Proteomes" id="UP000176445">
    <property type="component" value="Unassembled WGS sequence"/>
</dbReference>
<gene>
    <name evidence="2" type="ORF">A2704_02370</name>
</gene>
<sequence length="227" mass="26107">MPRKEKFRPGGIYHICNRGTEKRTVFEDELDYERCLAGLYIANSTTNIELSEKPGLSLGDQLWLERGNPLVEIGPYCLMPNHLHLTLREVEPGGVARFVHKFTTGYSCYFNARHRRGGRLFQGPYRAKEVKDNRYLLHLAGYIHANPKKISQHTNCSPQEIFEVLKRYGWSSLPDYLAVERPERRILGEKFIADIIALGFTPEWFFDFLSTPRPVGEAKAGFIGNLF</sequence>
<dbReference type="Pfam" id="PF01797">
    <property type="entry name" value="Y1_Tnp"/>
    <property type="match status" value="1"/>
</dbReference>
<proteinExistence type="predicted"/>
<dbReference type="AlphaFoldDB" id="A0A1F6CN15"/>
<dbReference type="PANTHER" id="PTHR34322:SF2">
    <property type="entry name" value="TRANSPOSASE IS200-LIKE DOMAIN-CONTAINING PROTEIN"/>
    <property type="match status" value="1"/>
</dbReference>
<dbReference type="EMBL" id="MFKW01000048">
    <property type="protein sequence ID" value="OGG50599.1"/>
    <property type="molecule type" value="Genomic_DNA"/>
</dbReference>
<organism evidence="2 3">
    <name type="scientific">Candidatus Kaiserbacteria bacterium RIFCSPHIGHO2_01_FULL_54_36b</name>
    <dbReference type="NCBI Taxonomy" id="1798483"/>
    <lineage>
        <taxon>Bacteria</taxon>
        <taxon>Candidatus Kaiseribacteriota</taxon>
    </lineage>
</organism>
<dbReference type="GO" id="GO:0003677">
    <property type="term" value="F:DNA binding"/>
    <property type="evidence" value="ECO:0007669"/>
    <property type="project" value="InterPro"/>
</dbReference>
<feature type="domain" description="Transposase IS200-like" evidence="1">
    <location>
        <begin position="8"/>
        <end position="146"/>
    </location>
</feature>
<dbReference type="InterPro" id="IPR002686">
    <property type="entry name" value="Transposase_17"/>
</dbReference>
<name>A0A1F6CN15_9BACT</name>
<dbReference type="SMART" id="SM01321">
    <property type="entry name" value="Y1_Tnp"/>
    <property type="match status" value="1"/>
</dbReference>
<dbReference type="GO" id="GO:0006313">
    <property type="term" value="P:DNA transposition"/>
    <property type="evidence" value="ECO:0007669"/>
    <property type="project" value="InterPro"/>
</dbReference>
<evidence type="ECO:0000313" key="2">
    <source>
        <dbReference type="EMBL" id="OGG50599.1"/>
    </source>
</evidence>
<dbReference type="Gene3D" id="3.30.70.1290">
    <property type="entry name" value="Transposase IS200-like"/>
    <property type="match status" value="1"/>
</dbReference>
<dbReference type="GO" id="GO:0004803">
    <property type="term" value="F:transposase activity"/>
    <property type="evidence" value="ECO:0007669"/>
    <property type="project" value="InterPro"/>
</dbReference>
<accession>A0A1F6CN15</accession>
<dbReference type="PANTHER" id="PTHR34322">
    <property type="entry name" value="TRANSPOSASE, Y1_TNP DOMAIN-CONTAINING"/>
    <property type="match status" value="1"/>
</dbReference>
<evidence type="ECO:0000259" key="1">
    <source>
        <dbReference type="SMART" id="SM01321"/>
    </source>
</evidence>
<comment type="caution">
    <text evidence="2">The sequence shown here is derived from an EMBL/GenBank/DDBJ whole genome shotgun (WGS) entry which is preliminary data.</text>
</comment>
<dbReference type="InterPro" id="IPR036515">
    <property type="entry name" value="Transposase_17_sf"/>
</dbReference>